<keyword evidence="2" id="KW-0812">Transmembrane</keyword>
<name>A0A497EVU0_9CREN</name>
<dbReference type="InterPro" id="IPR054868">
    <property type="entry name" value="archin_ph_syn"/>
</dbReference>
<comment type="similarity">
    <text evidence="2 3">Belongs to the CDP-alcohol phosphatidyltransferase class-I family.</text>
</comment>
<comment type="function">
    <text evidence="2">Catalyzes the formation of archaetidylinositol phosphate (AIP) from CDP-archaeol (CDP-ArOH or CDP-2,3-bis-(O-phytanyl)-sn-glycerol) and 1L-myo-inositol 1-phosphate (IP or 1D-myo-inositol 3-phosphate). AIP is a precursor of archaetidyl-myo-inositol (AI), an ether-type inositol phospholipid ubiquitously distributed in archaea membranes and essential for glycolipid biosynthesis in archaea.</text>
</comment>
<proteinExistence type="inferred from homology"/>
<protein>
    <recommendedName>
        <fullName evidence="2">Archaetidylinositol phosphate synthase</fullName>
        <shortName evidence="2">AIP synthase</shortName>
        <ecNumber evidence="2">2.7.8.39</ecNumber>
    </recommendedName>
</protein>
<evidence type="ECO:0000313" key="5">
    <source>
        <dbReference type="Proteomes" id="UP000272051"/>
    </source>
</evidence>
<dbReference type="InterPro" id="IPR000462">
    <property type="entry name" value="CDP-OH_P_trans"/>
</dbReference>
<dbReference type="InterPro" id="IPR048254">
    <property type="entry name" value="CDP_ALCOHOL_P_TRANSF_CS"/>
</dbReference>
<feature type="transmembrane region" description="Helical" evidence="2">
    <location>
        <begin position="98"/>
        <end position="124"/>
    </location>
</feature>
<comment type="pathway">
    <text evidence="2">Lipid metabolism; phospholipid metabolism.</text>
</comment>
<evidence type="ECO:0000256" key="3">
    <source>
        <dbReference type="RuleBase" id="RU003750"/>
    </source>
</evidence>
<dbReference type="HAMAP" id="MF_02242">
    <property type="entry name" value="AIP_synthase"/>
    <property type="match status" value="1"/>
</dbReference>
<dbReference type="UniPathway" id="UPA00085"/>
<gene>
    <name evidence="4" type="ORF">DRJ33_06325</name>
</gene>
<dbReference type="Pfam" id="PF01066">
    <property type="entry name" value="CDP-OH_P_transf"/>
    <property type="match status" value="1"/>
</dbReference>
<feature type="binding site" evidence="2">
    <location>
        <position position="67"/>
    </location>
    <ligand>
        <name>Mg(2+)</name>
        <dbReference type="ChEBI" id="CHEBI:18420"/>
        <label>2</label>
    </ligand>
</feature>
<keyword evidence="2" id="KW-1003">Cell membrane</keyword>
<keyword evidence="2" id="KW-0444">Lipid biosynthesis</keyword>
<comment type="subcellular location">
    <subcellularLocation>
        <location evidence="2">Cell membrane</location>
        <topology evidence="2">Multi-pass membrane protein</topology>
    </subcellularLocation>
</comment>
<feature type="transmembrane region" description="Helical" evidence="2">
    <location>
        <begin position="53"/>
        <end position="77"/>
    </location>
</feature>
<dbReference type="InterPro" id="IPR044270">
    <property type="entry name" value="AIP_synthase"/>
</dbReference>
<feature type="binding site" evidence="2">
    <location>
        <position position="88"/>
    </location>
    <ligand>
        <name>Mg(2+)</name>
        <dbReference type="ChEBI" id="CHEBI:18420"/>
        <label>1</label>
    </ligand>
</feature>
<keyword evidence="2" id="KW-0479">Metal-binding</keyword>
<keyword evidence="2" id="KW-0443">Lipid metabolism</keyword>
<dbReference type="AlphaFoldDB" id="A0A497EVU0"/>
<feature type="active site" description="Proton acceptor" evidence="2">
    <location>
        <position position="92"/>
    </location>
</feature>
<dbReference type="NCBIfam" id="NF040950">
    <property type="entry name" value="archin_ph_syn"/>
    <property type="match status" value="1"/>
</dbReference>
<evidence type="ECO:0000256" key="1">
    <source>
        <dbReference type="ARBA" id="ARBA00022679"/>
    </source>
</evidence>
<dbReference type="GO" id="GO:0016780">
    <property type="term" value="F:phosphotransferase activity, for other substituted phosphate groups"/>
    <property type="evidence" value="ECO:0007669"/>
    <property type="project" value="UniProtKB-UniRule"/>
</dbReference>
<keyword evidence="2" id="KW-1133">Transmembrane helix</keyword>
<dbReference type="PROSITE" id="PS00379">
    <property type="entry name" value="CDP_ALCOHOL_P_TRANSF"/>
    <property type="match status" value="1"/>
</dbReference>
<evidence type="ECO:0000256" key="2">
    <source>
        <dbReference type="HAMAP-Rule" id="MF_02242"/>
    </source>
</evidence>
<reference evidence="4 5" key="1">
    <citation type="submission" date="2018-06" db="EMBL/GenBank/DDBJ databases">
        <title>Extensive metabolic versatility and redundancy in microbially diverse, dynamic hydrothermal sediments.</title>
        <authorList>
            <person name="Dombrowski N."/>
            <person name="Teske A."/>
            <person name="Baker B.J."/>
        </authorList>
    </citation>
    <scope>NUCLEOTIDE SEQUENCE [LARGE SCALE GENOMIC DNA]</scope>
    <source>
        <strain evidence="4">B34_G17</strain>
    </source>
</reference>
<keyword evidence="2" id="KW-0472">Membrane</keyword>
<keyword evidence="1 2" id="KW-0808">Transferase</keyword>
<dbReference type="EMBL" id="QMQX01000123">
    <property type="protein sequence ID" value="RLE51219.1"/>
    <property type="molecule type" value="Genomic_DNA"/>
</dbReference>
<comment type="catalytic activity">
    <reaction evidence="2">
        <text>CDP-2,3-bis-O-(phytanyl)-sn-glycerol + 1D-myo-inositol 3-phosphate = saturated 1-archaetidyl-1D-myo-inositol 3-phosphate + CMP + H(+)</text>
        <dbReference type="Rhea" id="RHEA:36823"/>
        <dbReference type="ChEBI" id="CHEBI:15378"/>
        <dbReference type="ChEBI" id="CHEBI:58401"/>
        <dbReference type="ChEBI" id="CHEBI:60377"/>
        <dbReference type="ChEBI" id="CHEBI:74004"/>
        <dbReference type="ChEBI" id="CHEBI:74006"/>
        <dbReference type="EC" id="2.7.8.39"/>
    </reaction>
</comment>
<feature type="transmembrane region" description="Helical" evidence="2">
    <location>
        <begin position="21"/>
        <end position="47"/>
    </location>
</feature>
<feature type="transmembrane region" description="Helical" evidence="2">
    <location>
        <begin position="150"/>
        <end position="172"/>
    </location>
</feature>
<feature type="binding site" evidence="2">
    <location>
        <position position="88"/>
    </location>
    <ligand>
        <name>Mg(2+)</name>
        <dbReference type="ChEBI" id="CHEBI:18420"/>
        <label>2</label>
    </ligand>
</feature>
<feature type="binding site" evidence="2">
    <location>
        <position position="67"/>
    </location>
    <ligand>
        <name>Mg(2+)</name>
        <dbReference type="ChEBI" id="CHEBI:18420"/>
        <label>1</label>
    </ligand>
</feature>
<sequence>MKKLLNRVKNFFNDMLNPIAIALVKVHITPNVLSLTGIVLAFISAFLYYNEDLWLAASLLLVSGFLDALDGAVARAGRKVTKFGGFLDSLLDRYADSAVIVAIIIAGLCDLLFGLAALIGTLLVSYSRARAESEGIQMSGIGLMERAERIVLLVVASFLNVLWIAIILLALLTNVTVIHRAVYAWRNLRH</sequence>
<keyword evidence="2" id="KW-1208">Phospholipid metabolism</keyword>
<keyword evidence="2" id="KW-0464">Manganese</keyword>
<accession>A0A497EVU0</accession>
<comment type="caution">
    <text evidence="4">The sequence shown here is derived from an EMBL/GenBank/DDBJ whole genome shotgun (WGS) entry which is preliminary data.</text>
</comment>
<keyword evidence="2" id="KW-0460">Magnesium</keyword>
<dbReference type="InterPro" id="IPR043130">
    <property type="entry name" value="CDP-OH_PTrfase_TM_dom"/>
</dbReference>
<feature type="binding site" evidence="2">
    <location>
        <position position="70"/>
    </location>
    <ligand>
        <name>Mg(2+)</name>
        <dbReference type="ChEBI" id="CHEBI:18420"/>
        <label>1</label>
    </ligand>
</feature>
<feature type="binding site" evidence="2">
    <location>
        <position position="92"/>
    </location>
    <ligand>
        <name>Mg(2+)</name>
        <dbReference type="ChEBI" id="CHEBI:18420"/>
        <label>2</label>
    </ligand>
</feature>
<comment type="cofactor">
    <cofactor evidence="2">
        <name>Mn(2+)</name>
        <dbReference type="ChEBI" id="CHEBI:29035"/>
    </cofactor>
    <cofactor evidence="2">
        <name>Mg(2+)</name>
        <dbReference type="ChEBI" id="CHEBI:18420"/>
    </cofactor>
    <text evidence="2">Binds 2 Mg(2+) or Mn(2+) ions per subunit.</text>
</comment>
<dbReference type="Proteomes" id="UP000272051">
    <property type="component" value="Unassembled WGS sequence"/>
</dbReference>
<dbReference type="EC" id="2.7.8.39" evidence="2"/>
<organism evidence="4 5">
    <name type="scientific">Thermoproteota archaeon</name>
    <dbReference type="NCBI Taxonomy" id="2056631"/>
    <lineage>
        <taxon>Archaea</taxon>
        <taxon>Thermoproteota</taxon>
    </lineage>
</organism>
<dbReference type="GO" id="GO:0005886">
    <property type="term" value="C:plasma membrane"/>
    <property type="evidence" value="ECO:0007669"/>
    <property type="project" value="UniProtKB-SubCell"/>
</dbReference>
<dbReference type="GO" id="GO:0000287">
    <property type="term" value="F:magnesium ion binding"/>
    <property type="evidence" value="ECO:0007669"/>
    <property type="project" value="UniProtKB-UniRule"/>
</dbReference>
<dbReference type="Gene3D" id="1.20.120.1760">
    <property type="match status" value="1"/>
</dbReference>
<dbReference type="GO" id="GO:0008654">
    <property type="term" value="P:phospholipid biosynthetic process"/>
    <property type="evidence" value="ECO:0007669"/>
    <property type="project" value="UniProtKB-UniRule"/>
</dbReference>
<evidence type="ECO:0000313" key="4">
    <source>
        <dbReference type="EMBL" id="RLE51219.1"/>
    </source>
</evidence>